<keyword evidence="5" id="KW-0732">Signal</keyword>
<evidence type="ECO:0000259" key="6">
    <source>
        <dbReference type="SMART" id="SM00093"/>
    </source>
</evidence>
<comment type="similarity">
    <text evidence="1 4">Belongs to the serpin family.</text>
</comment>
<keyword evidence="3" id="KW-0722">Serine protease inhibitor</keyword>
<gene>
    <name evidence="7" type="ORF">PVAND_017021</name>
</gene>
<keyword evidence="2" id="KW-0646">Protease inhibitor</keyword>
<dbReference type="InterPro" id="IPR042178">
    <property type="entry name" value="Serpin_sf_1"/>
</dbReference>
<dbReference type="SMART" id="SM00093">
    <property type="entry name" value="SERPIN"/>
    <property type="match status" value="1"/>
</dbReference>
<dbReference type="InterPro" id="IPR042185">
    <property type="entry name" value="Serpin_sf_2"/>
</dbReference>
<name>A0A9J6BH33_POLVA</name>
<evidence type="ECO:0000256" key="1">
    <source>
        <dbReference type="ARBA" id="ARBA00009500"/>
    </source>
</evidence>
<dbReference type="OrthoDB" id="671595at2759"/>
<dbReference type="CDD" id="cd00172">
    <property type="entry name" value="serpin"/>
    <property type="match status" value="1"/>
</dbReference>
<dbReference type="InterPro" id="IPR036186">
    <property type="entry name" value="Serpin_sf"/>
</dbReference>
<dbReference type="PANTHER" id="PTHR11461:SF211">
    <property type="entry name" value="GH10112P-RELATED"/>
    <property type="match status" value="1"/>
</dbReference>
<comment type="caution">
    <text evidence="7">The sequence shown here is derived from an EMBL/GenBank/DDBJ whole genome shotgun (WGS) entry which is preliminary data.</text>
</comment>
<proteinExistence type="inferred from homology"/>
<dbReference type="InterPro" id="IPR000215">
    <property type="entry name" value="Serpin_fam"/>
</dbReference>
<dbReference type="EMBL" id="JADBJN010000004">
    <property type="protein sequence ID" value="KAG5669125.1"/>
    <property type="molecule type" value="Genomic_DNA"/>
</dbReference>
<dbReference type="GO" id="GO:0005615">
    <property type="term" value="C:extracellular space"/>
    <property type="evidence" value="ECO:0007669"/>
    <property type="project" value="InterPro"/>
</dbReference>
<organism evidence="7 8">
    <name type="scientific">Polypedilum vanderplanki</name>
    <name type="common">Sleeping chironomid midge</name>
    <dbReference type="NCBI Taxonomy" id="319348"/>
    <lineage>
        <taxon>Eukaryota</taxon>
        <taxon>Metazoa</taxon>
        <taxon>Ecdysozoa</taxon>
        <taxon>Arthropoda</taxon>
        <taxon>Hexapoda</taxon>
        <taxon>Insecta</taxon>
        <taxon>Pterygota</taxon>
        <taxon>Neoptera</taxon>
        <taxon>Endopterygota</taxon>
        <taxon>Diptera</taxon>
        <taxon>Nematocera</taxon>
        <taxon>Chironomoidea</taxon>
        <taxon>Chironomidae</taxon>
        <taxon>Chironominae</taxon>
        <taxon>Polypedilum</taxon>
        <taxon>Polypedilum</taxon>
    </lineage>
</organism>
<dbReference type="Gene3D" id="3.30.497.10">
    <property type="entry name" value="Antithrombin, subunit I, domain 2"/>
    <property type="match status" value="1"/>
</dbReference>
<dbReference type="InterPro" id="IPR023796">
    <property type="entry name" value="Serpin_dom"/>
</dbReference>
<keyword evidence="8" id="KW-1185">Reference proteome</keyword>
<evidence type="ECO:0000256" key="2">
    <source>
        <dbReference type="ARBA" id="ARBA00022690"/>
    </source>
</evidence>
<dbReference type="SUPFAM" id="SSF56574">
    <property type="entry name" value="Serpins"/>
    <property type="match status" value="1"/>
</dbReference>
<accession>A0A9J6BH33</accession>
<dbReference type="Pfam" id="PF00079">
    <property type="entry name" value="Serpin"/>
    <property type="match status" value="1"/>
</dbReference>
<feature type="signal peptide" evidence="5">
    <location>
        <begin position="1"/>
        <end position="19"/>
    </location>
</feature>
<protein>
    <recommendedName>
        <fullName evidence="6">Serpin domain-containing protein</fullName>
    </recommendedName>
</protein>
<evidence type="ECO:0000256" key="4">
    <source>
        <dbReference type="RuleBase" id="RU000411"/>
    </source>
</evidence>
<sequence length="390" mass="43414">MLKVLIFASCMSFNYFAFGQDSTFMQAQQSFALELYANVSGPEYLINSVLSPISVDISLSVLLVGSSGFTFKQLLNGLKYPANYSINFVQSNSNLLIKNMQKVGGLEFVTRLYLSTKYSLQNIYKSAIQKYFNSSISLMDFSDPTSVKTINDFVTASTHGMIQNMLDEGDISPKTALVLVNCIYFKGTWVYQFDKSKISQGNFRINKTNSITVDYMYMTAPVNMGTVDALKATVIELPYVNTNLTLTIVLPLSGYSLKNLMKAARSYDWRKVSNMLYNQSVEVTIPKFNATLKQYLNNPLINMGMDSLFNASATQFDHIAHDYGTSVKITLDYVLHEAVINVDEEGTTAAAATVSSARSLPPSFSATRPFLYFLKTSSTIYFIGQFTGQS</sequence>
<evidence type="ECO:0000256" key="3">
    <source>
        <dbReference type="ARBA" id="ARBA00022900"/>
    </source>
</evidence>
<feature type="domain" description="Serpin" evidence="6">
    <location>
        <begin position="33"/>
        <end position="389"/>
    </location>
</feature>
<dbReference type="Proteomes" id="UP001107558">
    <property type="component" value="Chromosome 4"/>
</dbReference>
<reference evidence="7" key="1">
    <citation type="submission" date="2021-03" db="EMBL/GenBank/DDBJ databases">
        <title>Chromosome level genome of the anhydrobiotic midge Polypedilum vanderplanki.</title>
        <authorList>
            <person name="Yoshida Y."/>
            <person name="Kikawada T."/>
            <person name="Gusev O."/>
        </authorList>
    </citation>
    <scope>NUCLEOTIDE SEQUENCE</scope>
    <source>
        <strain evidence="7">NIAS01</strain>
        <tissue evidence="7">Whole body or cell culture</tissue>
    </source>
</reference>
<feature type="chain" id="PRO_5039930947" description="Serpin domain-containing protein" evidence="5">
    <location>
        <begin position="20"/>
        <end position="390"/>
    </location>
</feature>
<evidence type="ECO:0000256" key="5">
    <source>
        <dbReference type="SAM" id="SignalP"/>
    </source>
</evidence>
<evidence type="ECO:0000313" key="7">
    <source>
        <dbReference type="EMBL" id="KAG5669125.1"/>
    </source>
</evidence>
<dbReference type="AlphaFoldDB" id="A0A9J6BH33"/>
<dbReference type="GO" id="GO:0004867">
    <property type="term" value="F:serine-type endopeptidase inhibitor activity"/>
    <property type="evidence" value="ECO:0007669"/>
    <property type="project" value="UniProtKB-KW"/>
</dbReference>
<evidence type="ECO:0000313" key="8">
    <source>
        <dbReference type="Proteomes" id="UP001107558"/>
    </source>
</evidence>
<dbReference type="PANTHER" id="PTHR11461">
    <property type="entry name" value="SERINE PROTEASE INHIBITOR, SERPIN"/>
    <property type="match status" value="1"/>
</dbReference>
<dbReference type="Gene3D" id="2.30.39.10">
    <property type="entry name" value="Alpha-1-antitrypsin, domain 1"/>
    <property type="match status" value="1"/>
</dbReference>